<evidence type="ECO:0000313" key="2">
    <source>
        <dbReference type="EMBL" id="MEM0543498.1"/>
    </source>
</evidence>
<gene>
    <name evidence="2" type="ORF">WFZ85_12810</name>
</gene>
<dbReference type="PANTHER" id="PTHR30535">
    <property type="entry name" value="VITAMIN B12-BINDING PROTEIN"/>
    <property type="match status" value="1"/>
</dbReference>
<dbReference type="InterPro" id="IPR002491">
    <property type="entry name" value="ABC_transptr_periplasmic_BD"/>
</dbReference>
<accession>A0ABU9NBZ3</accession>
<dbReference type="SUPFAM" id="SSF53807">
    <property type="entry name" value="Helical backbone' metal receptor"/>
    <property type="match status" value="1"/>
</dbReference>
<name>A0ABU9NBZ3_9FLAO</name>
<dbReference type="Pfam" id="PF01497">
    <property type="entry name" value="Peripla_BP_2"/>
    <property type="match status" value="1"/>
</dbReference>
<reference evidence="2 3" key="1">
    <citation type="submission" date="2024-03" db="EMBL/GenBank/DDBJ databases">
        <title>Two novel species of the genus Flavobacterium exhibiting potentially degradation of complex polysaccharides.</title>
        <authorList>
            <person name="Lian X."/>
        </authorList>
    </citation>
    <scope>NUCLEOTIDE SEQUENCE [LARGE SCALE GENOMIC DNA]</scope>
    <source>
        <strain evidence="3">j3</strain>
    </source>
</reference>
<organism evidence="2 3">
    <name type="scientific">Flavobacterium aureirubrum</name>
    <dbReference type="NCBI Taxonomy" id="3133147"/>
    <lineage>
        <taxon>Bacteria</taxon>
        <taxon>Pseudomonadati</taxon>
        <taxon>Bacteroidota</taxon>
        <taxon>Flavobacteriia</taxon>
        <taxon>Flavobacteriales</taxon>
        <taxon>Flavobacteriaceae</taxon>
        <taxon>Flavobacterium</taxon>
    </lineage>
</organism>
<protein>
    <submittedName>
        <fullName evidence="2">ABC transporter substrate-binding protein</fullName>
    </submittedName>
</protein>
<dbReference type="RefSeq" id="WP_342696693.1">
    <property type="nucleotide sequence ID" value="NZ_JBCGDO010000019.1"/>
</dbReference>
<dbReference type="EMBL" id="JBCGDO010000019">
    <property type="protein sequence ID" value="MEM0543498.1"/>
    <property type="molecule type" value="Genomic_DNA"/>
</dbReference>
<comment type="caution">
    <text evidence="2">The sequence shown here is derived from an EMBL/GenBank/DDBJ whole genome shotgun (WGS) entry which is preliminary data.</text>
</comment>
<dbReference type="InterPro" id="IPR050902">
    <property type="entry name" value="ABC_Transporter_SBP"/>
</dbReference>
<sequence>MKNIATILSIVIISLSLVRCKNEPKSAKLKSQKNTVQYAKGFSIENYKGYSVVTVKNPWPNANKNYRYILKEKNGIIPDSLKKNTLISIPIKNIVVTSTTHIPSLEMLSVENTLIGFPNLNYISSEKVRARIEAKKITELGNNKTLNTEVLLDMQPDVIIGYGIDNSNPTLDNLQKNGLKVMFNGDWNEETPLGKAEWIKFFGALYGKEKEAKEIFSKIEKDYLNTIKLAKKAKTQPTILAGDMFEDRWYLPKGSSWGSLLLKQANGNYLWQETSGTGSLSFSFETVFEKAAMADVWITSGQFSSLSEMTNSNPHYAKFKAFKNKNVYSFSGKKGKTGGVLYYELAPNRPDLVLKDLVKILHPELLSSYKPVFFEKLK</sequence>
<evidence type="ECO:0000259" key="1">
    <source>
        <dbReference type="PROSITE" id="PS50983"/>
    </source>
</evidence>
<dbReference type="Proteomes" id="UP001460072">
    <property type="component" value="Unassembled WGS sequence"/>
</dbReference>
<feature type="domain" description="Fe/B12 periplasmic-binding" evidence="1">
    <location>
        <begin position="93"/>
        <end position="365"/>
    </location>
</feature>
<proteinExistence type="predicted"/>
<dbReference type="PANTHER" id="PTHR30535:SF34">
    <property type="entry name" value="MOLYBDATE-BINDING PROTEIN MOLA"/>
    <property type="match status" value="1"/>
</dbReference>
<dbReference type="Gene3D" id="3.40.50.1980">
    <property type="entry name" value="Nitrogenase molybdenum iron protein domain"/>
    <property type="match status" value="2"/>
</dbReference>
<dbReference type="PROSITE" id="PS50983">
    <property type="entry name" value="FE_B12_PBP"/>
    <property type="match status" value="1"/>
</dbReference>
<keyword evidence="3" id="KW-1185">Reference proteome</keyword>
<evidence type="ECO:0000313" key="3">
    <source>
        <dbReference type="Proteomes" id="UP001460072"/>
    </source>
</evidence>